<reference evidence="1" key="2">
    <citation type="submission" date="2025-08" db="UniProtKB">
        <authorList>
            <consortium name="Ensembl"/>
        </authorList>
    </citation>
    <scope>IDENTIFICATION</scope>
</reference>
<reference evidence="1" key="3">
    <citation type="submission" date="2025-09" db="UniProtKB">
        <authorList>
            <consortium name="Ensembl"/>
        </authorList>
    </citation>
    <scope>IDENTIFICATION</scope>
</reference>
<dbReference type="PRINTS" id="PR02045">
    <property type="entry name" value="F138DOMAIN"/>
</dbReference>
<evidence type="ECO:0000313" key="1">
    <source>
        <dbReference type="Ensembl" id="ENSPANP00000051382.1"/>
    </source>
</evidence>
<dbReference type="Ensembl" id="ENSPANT00000083703.1">
    <property type="protein sequence ID" value="ENSPANP00000051382.1"/>
    <property type="gene ID" value="ENSPANG00000037933.1"/>
</dbReference>
<name>A0A8I5MZ61_PAPAN</name>
<dbReference type="PANTHER" id="PTHR12138:SF154">
    <property type="entry name" value="PROTEIN-SERINE_THREONINE PHOSPHATASE"/>
    <property type="match status" value="1"/>
</dbReference>
<dbReference type="AlphaFoldDB" id="A0A8I5MZ61"/>
<proteinExistence type="predicted"/>
<reference evidence="1 2" key="1">
    <citation type="submission" date="2012-03" db="EMBL/GenBank/DDBJ databases">
        <title>Whole Genome Assembly of Papio anubis.</title>
        <authorList>
            <person name="Liu Y.L."/>
            <person name="Abraham K.A."/>
            <person name="Akbar H.A."/>
            <person name="Ali S.A."/>
            <person name="Anosike U.A."/>
            <person name="Aqrawi P.A."/>
            <person name="Arias F.A."/>
            <person name="Attaway T.A."/>
            <person name="Awwad R.A."/>
            <person name="Babu C.B."/>
            <person name="Bandaranaike D.B."/>
            <person name="Battles P.B."/>
            <person name="Bell A.B."/>
            <person name="Beltran B.B."/>
            <person name="Berhane-Mersha D.B."/>
            <person name="Bess C.B."/>
            <person name="Bickham C.B."/>
            <person name="Bolden T.B."/>
            <person name="Carter K.C."/>
            <person name="Chau D.C."/>
            <person name="Chavez A.C."/>
            <person name="Clerc-Blankenburg K.C."/>
            <person name="Coyle M.C."/>
            <person name="Dao M.D."/>
            <person name="Davila M.L.D."/>
            <person name="Davy-Carroll L.D."/>
            <person name="Denson S.D."/>
            <person name="Dinh H.D."/>
            <person name="Fernandez S.F."/>
            <person name="Fernando P.F."/>
            <person name="Forbes L.F."/>
            <person name="Francis C.F."/>
            <person name="Francisco L.F."/>
            <person name="Fu Q.F."/>
            <person name="Garcia-Iii R.G."/>
            <person name="Garrett T.G."/>
            <person name="Gross S.G."/>
            <person name="Gubbala S.G."/>
            <person name="Hirani K.H."/>
            <person name="Hogues M.H."/>
            <person name="Hollins B.H."/>
            <person name="Jackson L.J."/>
            <person name="Javaid M.J."/>
            <person name="Jhangiani S.J."/>
            <person name="Johnson A.J."/>
            <person name="Johnson B.J."/>
            <person name="Jones J.J."/>
            <person name="Joshi V.J."/>
            <person name="Kalu J.K."/>
            <person name="Khan N.K."/>
            <person name="Korchina V.K."/>
            <person name="Kovar C.K."/>
            <person name="Lago L.L."/>
            <person name="Lara F.L."/>
            <person name="Le T.-K.L."/>
            <person name="Lee S.L."/>
            <person name="Legall-Iii F.L."/>
            <person name="Lemon S.L."/>
            <person name="Liu J.L."/>
            <person name="Liu Y.-S.L."/>
            <person name="Liyanage D.L."/>
            <person name="Lopez J.L."/>
            <person name="Lorensuhewa L.L."/>
            <person name="Mata R.M."/>
            <person name="Mathew T.M."/>
            <person name="Mercado C.M."/>
            <person name="Mercado I.M."/>
            <person name="Morales K.M."/>
            <person name="Morgan M.M."/>
            <person name="Munidasa M.M."/>
            <person name="Ngo D.N."/>
            <person name="Nguyen L.N."/>
            <person name="Nguyen T.N."/>
            <person name="Nguyen N.N."/>
            <person name="Obregon M.O."/>
            <person name="Okwuonu G.O."/>
            <person name="Ongeri F.O."/>
            <person name="Onwere C.O."/>
            <person name="Osifeso I.O."/>
            <person name="Parra A.P."/>
            <person name="Patil S.P."/>
            <person name="Perez A.P."/>
            <person name="Perez Y.P."/>
            <person name="Pham C.P."/>
            <person name="Pu L.-L.P."/>
            <person name="Puazo M.P."/>
            <person name="Quiroz J.Q."/>
            <person name="Rouhana J.R."/>
            <person name="Ruiz M.R."/>
            <person name="Ruiz S.-J.R."/>
            <person name="Saada N.S."/>
            <person name="Santibanez J.S."/>
            <person name="Scheel M.S."/>
            <person name="Schneider B.S."/>
            <person name="Simmons D.S."/>
            <person name="Sisson I.S."/>
            <person name="Tang L.-Y.T."/>
            <person name="Thornton R.T."/>
            <person name="Tisius J.T."/>
            <person name="Toledanes G.T."/>
            <person name="Trejos Z.T."/>
            <person name="Usmani K.U."/>
            <person name="Varghese R.V."/>
            <person name="Vattathil S.V."/>
            <person name="Vee V.V."/>
            <person name="Walker D.W."/>
            <person name="Weissenberger G.W."/>
            <person name="White C.W."/>
            <person name="Williams A.W."/>
            <person name="Woodworth J.W."/>
            <person name="Wright R.W."/>
            <person name="Zhu Y.Z."/>
            <person name="Han Y.H."/>
            <person name="Newsham I.N."/>
            <person name="Nazareth L.N."/>
            <person name="Worley K.W."/>
            <person name="Muzny D.M."/>
            <person name="Rogers J.R."/>
            <person name="Gibbs R.G."/>
        </authorList>
    </citation>
    <scope>NUCLEOTIDE SEQUENCE [LARGE SCALE GENOMIC DNA]</scope>
</reference>
<dbReference type="Proteomes" id="UP000028761">
    <property type="component" value="Chromosome 20"/>
</dbReference>
<accession>A0A8I5MZ61</accession>
<protein>
    <submittedName>
        <fullName evidence="1">Uncharacterized protein</fullName>
    </submittedName>
</protein>
<dbReference type="GeneTree" id="ENSGT01150000286943"/>
<dbReference type="PANTHER" id="PTHR12138">
    <property type="entry name" value="PRIMATE-EXPANDED PROTEIN FAMILY"/>
    <property type="match status" value="1"/>
</dbReference>
<sequence>MSTIHSQIPFHQPPPLFPLPSPLPLPSFPPPLPLLPPFLFPRPPPPSSSSSFFLLLSSSSSSSSFFFLLPFFVRQSLPLSPRLECSGAISAHCSLCLLGSSDSPASVSQVAGITGMCHHTLLIFVFFIFYHVEQAGLEPLTSSDPPASASQSAGISNPADTSDSLFSLFPTLPSCGVPSEALLRRRAVRSWAALPGGRREGQVCGGVHRCLSRPGRPPLHHLRRPSLRHDGHLFVHDGRAVWRRRHPACLQRGGQERAPGQPPRLLRGPRHCARLQPLRVADPRGSWLRPS</sequence>
<evidence type="ECO:0000313" key="2">
    <source>
        <dbReference type="Proteomes" id="UP000028761"/>
    </source>
</evidence>
<keyword evidence="2" id="KW-1185">Reference proteome</keyword>
<organism evidence="1 2">
    <name type="scientific">Papio anubis</name>
    <name type="common">Olive baboon</name>
    <dbReference type="NCBI Taxonomy" id="9555"/>
    <lineage>
        <taxon>Eukaryota</taxon>
        <taxon>Metazoa</taxon>
        <taxon>Chordata</taxon>
        <taxon>Craniata</taxon>
        <taxon>Vertebrata</taxon>
        <taxon>Euteleostomi</taxon>
        <taxon>Mammalia</taxon>
        <taxon>Eutheria</taxon>
        <taxon>Euarchontoglires</taxon>
        <taxon>Primates</taxon>
        <taxon>Haplorrhini</taxon>
        <taxon>Catarrhini</taxon>
        <taxon>Cercopithecidae</taxon>
        <taxon>Cercopithecinae</taxon>
        <taxon>Papio</taxon>
    </lineage>
</organism>